<evidence type="ECO:0000313" key="2">
    <source>
        <dbReference type="EMBL" id="KAF4638360.1"/>
    </source>
</evidence>
<reference evidence="2 3" key="1">
    <citation type="submission" date="2020-03" db="EMBL/GenBank/DDBJ databases">
        <title>Genome sequence of Toxoplasma gondii RH-88 strain.</title>
        <authorList>
            <person name="Lorenzi H.A."/>
            <person name="Venepally P."/>
            <person name="Rozenberg A."/>
            <person name="Sibley D."/>
        </authorList>
    </citation>
    <scope>NUCLEOTIDE SEQUENCE [LARGE SCALE GENOMIC DNA]</scope>
    <source>
        <strain evidence="2 3">RH-88</strain>
    </source>
</reference>
<evidence type="ECO:0000256" key="1">
    <source>
        <dbReference type="SAM" id="MobiDB-lite"/>
    </source>
</evidence>
<keyword evidence="3" id="KW-1185">Reference proteome</keyword>
<gene>
    <name evidence="2" type="ORF">TGRH88_059670</name>
</gene>
<protein>
    <submittedName>
        <fullName evidence="2">Uncharacterized protein</fullName>
    </submittedName>
</protein>
<feature type="region of interest" description="Disordered" evidence="1">
    <location>
        <begin position="1"/>
        <end position="26"/>
    </location>
</feature>
<feature type="region of interest" description="Disordered" evidence="1">
    <location>
        <begin position="64"/>
        <end position="94"/>
    </location>
</feature>
<name>A0A7J6JV32_TOXGO</name>
<dbReference type="EMBL" id="JAAUHK010000197">
    <property type="protein sequence ID" value="KAF4638360.1"/>
    <property type="molecule type" value="Genomic_DNA"/>
</dbReference>
<sequence length="94" mass="10234">MTFLSDETEEGTRAARMFGRKNGMKEKKVVRESTDLLSRLLGTAPSVLCGALEAEKSAARAQAAAAAKKPERKPETVRCYTELSHHKSRSGVTP</sequence>
<dbReference type="AlphaFoldDB" id="A0A7J6JV32"/>
<evidence type="ECO:0000313" key="3">
    <source>
        <dbReference type="Proteomes" id="UP000557509"/>
    </source>
</evidence>
<comment type="caution">
    <text evidence="2">The sequence shown here is derived from an EMBL/GenBank/DDBJ whole genome shotgun (WGS) entry which is preliminary data.</text>
</comment>
<organism evidence="2 3">
    <name type="scientific">Toxoplasma gondii</name>
    <dbReference type="NCBI Taxonomy" id="5811"/>
    <lineage>
        <taxon>Eukaryota</taxon>
        <taxon>Sar</taxon>
        <taxon>Alveolata</taxon>
        <taxon>Apicomplexa</taxon>
        <taxon>Conoidasida</taxon>
        <taxon>Coccidia</taxon>
        <taxon>Eucoccidiorida</taxon>
        <taxon>Eimeriorina</taxon>
        <taxon>Sarcocystidae</taxon>
        <taxon>Toxoplasma</taxon>
    </lineage>
</organism>
<proteinExistence type="predicted"/>
<dbReference type="Proteomes" id="UP000557509">
    <property type="component" value="Unassembled WGS sequence"/>
</dbReference>
<accession>A0A7J6JV32</accession>